<dbReference type="Pfam" id="PF14310">
    <property type="entry name" value="Fn3-like"/>
    <property type="match status" value="1"/>
</dbReference>
<sequence>MTIEEQALLLSGDGWWATHGVERLGLPPIALSDGPHGLRKVRRNDSAGAEGSVPSTCFPTASALAATWNVDLLREVGAALGREAQAVDVQVLLGPGINIKRSPLGGRNFEYFSEDPVLAGRAAAAYIEGVQGEGVGTSLKHFAVNSQEDERMATSSDLDLRTLHEIYLPAFEIAVTEARPWTIMSSYNLVNGTYASENAYLLTDVLRRDWGFDGLVVSDWGGINDRVAGVAAGNDLEMPGSGDYNRKKIIAAVEEGRLSKPALARAATEVAALILRAVAGRRPDATFDVEAHHALARRAGAEAIVLLKNDDHVLPIASDKQVALIGAFATTPRYQGAGSSMVNPTQSSNAADELAAIVGDARLSYASGYDAEGETTDALVAEAVQRAEGADLAVIFAGLPDSYESEGFDRRSIDMPPGHVRLIEAVSARQPNVVVVLLNGSAVSMPWASRVKGIVEAWLGGQAGGGAIADVLTGRANPSGKLAETFPASLEQTPTFPNFPGRAGHAVYGEGVFVGYRYYDAKRIEPLFPFGFGLSYTQFAYEAIRTSTMRFDADRDGAVTVEVDVRNIGKVAGKEVVQLYAHERAPVVARPVNELRAFKKVALEPGEQKTVRFTLSRRDFAYYDAAQEAWAVRTGTFEVRAGGSSRDLPLVAAIDVSAAQTRTKPLSRRSLVGEFKRVPGGEALYVELVRALGFGALLSTDDEASMTPDEIVAIRKARMATFAFIDDMPAIKVCAFSHGALSEARLDAMLELARKGLAI</sequence>
<comment type="similarity">
    <text evidence="1 8">Belongs to the glycosyl hydrolase 3 family.</text>
</comment>
<evidence type="ECO:0000313" key="10">
    <source>
        <dbReference type="EMBL" id="RKP56058.1"/>
    </source>
</evidence>
<evidence type="ECO:0000256" key="8">
    <source>
        <dbReference type="RuleBase" id="RU361161"/>
    </source>
</evidence>
<comment type="caution">
    <text evidence="10">The sequence shown here is derived from an EMBL/GenBank/DDBJ whole genome shotgun (WGS) entry which is preliminary data.</text>
</comment>
<dbReference type="InterPro" id="IPR017853">
    <property type="entry name" value="GH"/>
</dbReference>
<organism evidence="10 11">
    <name type="scientific">Pararobbsia silviterrae</name>
    <dbReference type="NCBI Taxonomy" id="1792498"/>
    <lineage>
        <taxon>Bacteria</taxon>
        <taxon>Pseudomonadati</taxon>
        <taxon>Pseudomonadota</taxon>
        <taxon>Betaproteobacteria</taxon>
        <taxon>Burkholderiales</taxon>
        <taxon>Burkholderiaceae</taxon>
        <taxon>Pararobbsia</taxon>
    </lineage>
</organism>
<dbReference type="InterPro" id="IPR026891">
    <property type="entry name" value="Fn3-like"/>
</dbReference>
<dbReference type="PANTHER" id="PTHR42715:SF10">
    <property type="entry name" value="BETA-GLUCOSIDASE"/>
    <property type="match status" value="1"/>
</dbReference>
<dbReference type="InterPro" id="IPR002772">
    <property type="entry name" value="Glyco_hydro_3_C"/>
</dbReference>
<evidence type="ECO:0000313" key="11">
    <source>
        <dbReference type="Proteomes" id="UP000270342"/>
    </source>
</evidence>
<evidence type="ECO:0000259" key="9">
    <source>
        <dbReference type="SMART" id="SM01217"/>
    </source>
</evidence>
<dbReference type="Gene3D" id="2.60.40.10">
    <property type="entry name" value="Immunoglobulins"/>
    <property type="match status" value="1"/>
</dbReference>
<dbReference type="SUPFAM" id="SSF51445">
    <property type="entry name" value="(Trans)glycosidases"/>
    <property type="match status" value="1"/>
</dbReference>
<dbReference type="InterPro" id="IPR036962">
    <property type="entry name" value="Glyco_hydro_3_N_sf"/>
</dbReference>
<gene>
    <name evidence="10" type="ORF">D7S86_12225</name>
</gene>
<evidence type="ECO:0000256" key="2">
    <source>
        <dbReference type="ARBA" id="ARBA00022801"/>
    </source>
</evidence>
<dbReference type="Pfam" id="PF00933">
    <property type="entry name" value="Glyco_hydro_3"/>
    <property type="match status" value="1"/>
</dbReference>
<evidence type="ECO:0000256" key="5">
    <source>
        <dbReference type="ARBA" id="ARBA00031448"/>
    </source>
</evidence>
<dbReference type="InterPro" id="IPR050288">
    <property type="entry name" value="Cellulose_deg_GH3"/>
</dbReference>
<evidence type="ECO:0000256" key="7">
    <source>
        <dbReference type="ARBA" id="ARBA00032594"/>
    </source>
</evidence>
<dbReference type="FunFam" id="2.60.40.10:FF:000495">
    <property type="entry name" value="Periplasmic beta-glucosidase"/>
    <property type="match status" value="1"/>
</dbReference>
<dbReference type="InterPro" id="IPR013783">
    <property type="entry name" value="Ig-like_fold"/>
</dbReference>
<dbReference type="SMART" id="SM01217">
    <property type="entry name" value="Fn3_like"/>
    <property type="match status" value="1"/>
</dbReference>
<keyword evidence="3" id="KW-0119">Carbohydrate metabolism</keyword>
<dbReference type="GO" id="GO:0008422">
    <property type="term" value="F:beta-glucosidase activity"/>
    <property type="evidence" value="ECO:0007669"/>
    <property type="project" value="UniProtKB-ARBA"/>
</dbReference>
<dbReference type="Gene3D" id="3.40.50.1700">
    <property type="entry name" value="Glycoside hydrolase family 3 C-terminal domain"/>
    <property type="match status" value="2"/>
</dbReference>
<dbReference type="Gene3D" id="3.20.20.300">
    <property type="entry name" value="Glycoside hydrolase, family 3, N-terminal domain"/>
    <property type="match status" value="2"/>
</dbReference>
<dbReference type="GO" id="GO:0005975">
    <property type="term" value="P:carbohydrate metabolic process"/>
    <property type="evidence" value="ECO:0007669"/>
    <property type="project" value="InterPro"/>
</dbReference>
<dbReference type="OrthoDB" id="9781691at2"/>
<name>A0A494Y242_9BURK</name>
<reference evidence="10 11" key="1">
    <citation type="submission" date="2018-10" db="EMBL/GenBank/DDBJ databases">
        <title>Robbsia sp. DHC34, isolated from soil.</title>
        <authorList>
            <person name="Gao Z.-H."/>
            <person name="Qiu L.-H."/>
        </authorList>
    </citation>
    <scope>NUCLEOTIDE SEQUENCE [LARGE SCALE GENOMIC DNA]</scope>
    <source>
        <strain evidence="10 11">DHC34</strain>
    </source>
</reference>
<dbReference type="PROSITE" id="PS00775">
    <property type="entry name" value="GLYCOSYL_HYDROL_F3"/>
    <property type="match status" value="1"/>
</dbReference>
<dbReference type="InterPro" id="IPR001764">
    <property type="entry name" value="Glyco_hydro_3_N"/>
</dbReference>
<keyword evidence="4 8" id="KW-0326">Glycosidase</keyword>
<dbReference type="SUPFAM" id="SSF52279">
    <property type="entry name" value="Beta-D-glucan exohydrolase, C-terminal domain"/>
    <property type="match status" value="1"/>
</dbReference>
<keyword evidence="11" id="KW-1185">Reference proteome</keyword>
<dbReference type="Proteomes" id="UP000270342">
    <property type="component" value="Unassembled WGS sequence"/>
</dbReference>
<proteinExistence type="inferred from homology"/>
<evidence type="ECO:0000256" key="3">
    <source>
        <dbReference type="ARBA" id="ARBA00023277"/>
    </source>
</evidence>
<evidence type="ECO:0000256" key="6">
    <source>
        <dbReference type="ARBA" id="ARBA00032194"/>
    </source>
</evidence>
<dbReference type="Pfam" id="PF01915">
    <property type="entry name" value="Glyco_hydro_3_C"/>
    <property type="match status" value="1"/>
</dbReference>
<evidence type="ECO:0000256" key="1">
    <source>
        <dbReference type="ARBA" id="ARBA00005336"/>
    </source>
</evidence>
<dbReference type="PANTHER" id="PTHR42715">
    <property type="entry name" value="BETA-GLUCOSIDASE"/>
    <property type="match status" value="1"/>
</dbReference>
<feature type="domain" description="Fibronectin type III-like" evidence="9">
    <location>
        <begin position="575"/>
        <end position="645"/>
    </location>
</feature>
<dbReference type="InterPro" id="IPR036881">
    <property type="entry name" value="Glyco_hydro_3_C_sf"/>
</dbReference>
<protein>
    <recommendedName>
        <fullName evidence="7">Beta-D-glucoside glucohydrolase</fullName>
    </recommendedName>
    <alternativeName>
        <fullName evidence="5">Cellobiase</fullName>
    </alternativeName>
    <alternativeName>
        <fullName evidence="6">Gentiobiase</fullName>
    </alternativeName>
</protein>
<evidence type="ECO:0000256" key="4">
    <source>
        <dbReference type="ARBA" id="ARBA00023295"/>
    </source>
</evidence>
<dbReference type="EMBL" id="RBZU01000004">
    <property type="protein sequence ID" value="RKP56058.1"/>
    <property type="molecule type" value="Genomic_DNA"/>
</dbReference>
<dbReference type="InterPro" id="IPR019800">
    <property type="entry name" value="Glyco_hydro_3_AS"/>
</dbReference>
<dbReference type="PRINTS" id="PR00133">
    <property type="entry name" value="GLHYDRLASE3"/>
</dbReference>
<accession>A0A494Y242</accession>
<keyword evidence="2 8" id="KW-0378">Hydrolase</keyword>
<dbReference type="AlphaFoldDB" id="A0A494Y242"/>